<comment type="catalytic activity">
    <reaction evidence="1">
        <text>ATP + protein L-histidine = ADP + protein N-phospho-L-histidine.</text>
        <dbReference type="EC" id="2.7.13.3"/>
    </reaction>
</comment>
<feature type="domain" description="PAS" evidence="10">
    <location>
        <begin position="109"/>
        <end position="170"/>
    </location>
</feature>
<keyword evidence="3" id="KW-0597">Phosphoprotein</keyword>
<keyword evidence="6" id="KW-0902">Two-component regulatory system</keyword>
<evidence type="ECO:0000313" key="11">
    <source>
        <dbReference type="EMBL" id="SVB07639.1"/>
    </source>
</evidence>
<evidence type="ECO:0000259" key="9">
    <source>
        <dbReference type="PROSITE" id="PS50109"/>
    </source>
</evidence>
<feature type="transmembrane region" description="Helical" evidence="8">
    <location>
        <begin position="7"/>
        <end position="26"/>
    </location>
</feature>
<organism evidence="11">
    <name type="scientific">marine metagenome</name>
    <dbReference type="NCBI Taxonomy" id="408172"/>
    <lineage>
        <taxon>unclassified sequences</taxon>
        <taxon>metagenomes</taxon>
        <taxon>ecological metagenomes</taxon>
    </lineage>
</organism>
<dbReference type="Gene3D" id="1.10.287.130">
    <property type="match status" value="1"/>
</dbReference>
<dbReference type="PROSITE" id="PS50112">
    <property type="entry name" value="PAS"/>
    <property type="match status" value="1"/>
</dbReference>
<evidence type="ECO:0000256" key="5">
    <source>
        <dbReference type="ARBA" id="ARBA00022777"/>
    </source>
</evidence>
<feature type="non-terminal residue" evidence="11">
    <location>
        <position position="338"/>
    </location>
</feature>
<dbReference type="PANTHER" id="PTHR45453:SF1">
    <property type="entry name" value="PHOSPHATE REGULON SENSOR PROTEIN PHOR"/>
    <property type="match status" value="1"/>
</dbReference>
<dbReference type="InterPro" id="IPR050351">
    <property type="entry name" value="BphY/WalK/GraS-like"/>
</dbReference>
<dbReference type="GO" id="GO:0005886">
    <property type="term" value="C:plasma membrane"/>
    <property type="evidence" value="ECO:0007669"/>
    <property type="project" value="TreeGrafter"/>
</dbReference>
<dbReference type="InterPro" id="IPR003661">
    <property type="entry name" value="HisK_dim/P_dom"/>
</dbReference>
<proteinExistence type="predicted"/>
<dbReference type="InterPro" id="IPR035965">
    <property type="entry name" value="PAS-like_dom_sf"/>
</dbReference>
<dbReference type="Gene3D" id="3.30.450.20">
    <property type="entry name" value="PAS domain"/>
    <property type="match status" value="1"/>
</dbReference>
<reference evidence="11" key="1">
    <citation type="submission" date="2018-05" db="EMBL/GenBank/DDBJ databases">
        <authorList>
            <person name="Lanie J.A."/>
            <person name="Ng W.-L."/>
            <person name="Kazmierczak K.M."/>
            <person name="Andrzejewski T.M."/>
            <person name="Davidsen T.M."/>
            <person name="Wayne K.J."/>
            <person name="Tettelin H."/>
            <person name="Glass J.I."/>
            <person name="Rusch D."/>
            <person name="Podicherti R."/>
            <person name="Tsui H.-C.T."/>
            <person name="Winkler M.E."/>
        </authorList>
    </citation>
    <scope>NUCLEOTIDE SEQUENCE</scope>
</reference>
<protein>
    <recommendedName>
        <fullName evidence="2">histidine kinase</fullName>
        <ecNumber evidence="2">2.7.13.3</ecNumber>
    </recommendedName>
</protein>
<sequence length="338" mass="37432">MIALIQRFWLLIVVVSLLCVLLGFSIATEQTVLWILVVLILGIFIIFGYKSVREIQMTFKSIDAAAVHFSGGDFSARAAASKGLGPRVTHTFNSMADRLEELVNTIEADQIRLEVVLNAVADPIVALSSNLEVLYCNNAASALFDVPNAEIASRPLIEVTRDYELDDLVHLAAGEDSIQQTRLVHLGKDRSPYRVAAVPVKGGGDWNVLLVFVDLATFQRTEQVRRDFVNNVSHELRTPVAAILMLAESIANDDLENDEIQDFIGRIALQTRRLRILTDELLDLSRIESGATTVHPEILKLTEIFSLVLENLRPILESEDIEVIFDSNSTVGVEADRA</sequence>
<dbReference type="SMART" id="SM00091">
    <property type="entry name" value="PAS"/>
    <property type="match status" value="1"/>
</dbReference>
<dbReference type="GO" id="GO:0004721">
    <property type="term" value="F:phosphoprotein phosphatase activity"/>
    <property type="evidence" value="ECO:0007669"/>
    <property type="project" value="TreeGrafter"/>
</dbReference>
<keyword evidence="5" id="KW-0418">Kinase</keyword>
<dbReference type="PANTHER" id="PTHR45453">
    <property type="entry name" value="PHOSPHATE REGULON SENSOR PROTEIN PHOR"/>
    <property type="match status" value="1"/>
</dbReference>
<evidence type="ECO:0000256" key="7">
    <source>
        <dbReference type="ARBA" id="ARBA00023136"/>
    </source>
</evidence>
<dbReference type="FunFam" id="1.10.287.130:FF:000001">
    <property type="entry name" value="Two-component sensor histidine kinase"/>
    <property type="match status" value="1"/>
</dbReference>
<evidence type="ECO:0000256" key="2">
    <source>
        <dbReference type="ARBA" id="ARBA00012438"/>
    </source>
</evidence>
<gene>
    <name evidence="11" type="ORF">METZ01_LOCUS160493</name>
</gene>
<name>A0A382B1P7_9ZZZZ</name>
<evidence type="ECO:0000256" key="4">
    <source>
        <dbReference type="ARBA" id="ARBA00022679"/>
    </source>
</evidence>
<dbReference type="InterPro" id="IPR036097">
    <property type="entry name" value="HisK_dim/P_sf"/>
</dbReference>
<dbReference type="Gene3D" id="6.10.340.10">
    <property type="match status" value="1"/>
</dbReference>
<dbReference type="GO" id="GO:0016036">
    <property type="term" value="P:cellular response to phosphate starvation"/>
    <property type="evidence" value="ECO:0007669"/>
    <property type="project" value="TreeGrafter"/>
</dbReference>
<dbReference type="EMBL" id="UINC01027786">
    <property type="protein sequence ID" value="SVB07639.1"/>
    <property type="molecule type" value="Genomic_DNA"/>
</dbReference>
<dbReference type="EC" id="2.7.13.3" evidence="2"/>
<dbReference type="SMART" id="SM00388">
    <property type="entry name" value="HisKA"/>
    <property type="match status" value="1"/>
</dbReference>
<dbReference type="Pfam" id="PF08448">
    <property type="entry name" value="PAS_4"/>
    <property type="match status" value="1"/>
</dbReference>
<dbReference type="PROSITE" id="PS50109">
    <property type="entry name" value="HIS_KIN"/>
    <property type="match status" value="1"/>
</dbReference>
<evidence type="ECO:0000256" key="3">
    <source>
        <dbReference type="ARBA" id="ARBA00022553"/>
    </source>
</evidence>
<evidence type="ECO:0000256" key="6">
    <source>
        <dbReference type="ARBA" id="ARBA00023012"/>
    </source>
</evidence>
<dbReference type="CDD" id="cd00082">
    <property type="entry name" value="HisKA"/>
    <property type="match status" value="1"/>
</dbReference>
<keyword evidence="4" id="KW-0808">Transferase</keyword>
<keyword evidence="8" id="KW-0812">Transmembrane</keyword>
<keyword evidence="8" id="KW-1133">Transmembrane helix</keyword>
<dbReference type="InterPro" id="IPR013656">
    <property type="entry name" value="PAS_4"/>
</dbReference>
<keyword evidence="7 8" id="KW-0472">Membrane</keyword>
<accession>A0A382B1P7</accession>
<dbReference type="SUPFAM" id="SSF47384">
    <property type="entry name" value="Homodimeric domain of signal transducing histidine kinase"/>
    <property type="match status" value="1"/>
</dbReference>
<dbReference type="InterPro" id="IPR005467">
    <property type="entry name" value="His_kinase_dom"/>
</dbReference>
<evidence type="ECO:0000256" key="1">
    <source>
        <dbReference type="ARBA" id="ARBA00000085"/>
    </source>
</evidence>
<dbReference type="Pfam" id="PF00512">
    <property type="entry name" value="HisKA"/>
    <property type="match status" value="1"/>
</dbReference>
<dbReference type="SUPFAM" id="SSF55785">
    <property type="entry name" value="PYP-like sensor domain (PAS domain)"/>
    <property type="match status" value="1"/>
</dbReference>
<dbReference type="InterPro" id="IPR000014">
    <property type="entry name" value="PAS"/>
</dbReference>
<evidence type="ECO:0000259" key="10">
    <source>
        <dbReference type="PROSITE" id="PS50112"/>
    </source>
</evidence>
<feature type="domain" description="Histidine kinase" evidence="9">
    <location>
        <begin position="231"/>
        <end position="338"/>
    </location>
</feature>
<evidence type="ECO:0000256" key="8">
    <source>
        <dbReference type="SAM" id="Phobius"/>
    </source>
</evidence>
<dbReference type="GO" id="GO:0000155">
    <property type="term" value="F:phosphorelay sensor kinase activity"/>
    <property type="evidence" value="ECO:0007669"/>
    <property type="project" value="InterPro"/>
</dbReference>
<dbReference type="AlphaFoldDB" id="A0A382B1P7"/>
<feature type="transmembrane region" description="Helical" evidence="8">
    <location>
        <begin position="32"/>
        <end position="52"/>
    </location>
</feature>